<dbReference type="EMBL" id="BJYM01000005">
    <property type="protein sequence ID" value="GEN86854.1"/>
    <property type="molecule type" value="Genomic_DNA"/>
</dbReference>
<evidence type="ECO:0000313" key="1">
    <source>
        <dbReference type="EMBL" id="GEN86854.1"/>
    </source>
</evidence>
<organism evidence="1 2">
    <name type="scientific">Oceanobacillus sojae</name>
    <dbReference type="NCBI Taxonomy" id="582851"/>
    <lineage>
        <taxon>Bacteria</taxon>
        <taxon>Bacillati</taxon>
        <taxon>Bacillota</taxon>
        <taxon>Bacilli</taxon>
        <taxon>Bacillales</taxon>
        <taxon>Bacillaceae</taxon>
        <taxon>Oceanobacillus</taxon>
    </lineage>
</organism>
<keyword evidence="2" id="KW-1185">Reference proteome</keyword>
<protein>
    <submittedName>
        <fullName evidence="1">Uncharacterized protein</fullName>
    </submittedName>
</protein>
<reference evidence="1 2" key="1">
    <citation type="submission" date="2019-07" db="EMBL/GenBank/DDBJ databases">
        <title>Whole genome shotgun sequence of Oceanobacillus sojae NBRC 105379.</title>
        <authorList>
            <person name="Hosoyama A."/>
            <person name="Uohara A."/>
            <person name="Ohji S."/>
            <person name="Ichikawa N."/>
        </authorList>
    </citation>
    <scope>NUCLEOTIDE SEQUENCE [LARGE SCALE GENOMIC DNA]</scope>
    <source>
        <strain evidence="1 2">NBRC 105379</strain>
    </source>
</reference>
<dbReference type="AlphaFoldDB" id="A0A511ZHD5"/>
<evidence type="ECO:0000313" key="2">
    <source>
        <dbReference type="Proteomes" id="UP000321558"/>
    </source>
</evidence>
<sequence length="104" mass="12026">MKKYEAFEERNTWDNYPGGGFWSANEHLAIERLKKYPDHVTLEQTLVIEKQAVTNYNIWNCYFTVERLKKEVKDAGFKMIEVFGDVTGASYTADSPAIAILLEK</sequence>
<gene>
    <name evidence="1" type="ORF">OSO01_15930</name>
</gene>
<accession>A0A511ZHD5</accession>
<comment type="caution">
    <text evidence="1">The sequence shown here is derived from an EMBL/GenBank/DDBJ whole genome shotgun (WGS) entry which is preliminary data.</text>
</comment>
<dbReference type="Proteomes" id="UP000321558">
    <property type="component" value="Unassembled WGS sequence"/>
</dbReference>
<proteinExistence type="predicted"/>
<name>A0A511ZHD5_9BACI</name>